<dbReference type="EMBL" id="ADVG01000003">
    <property type="protein sequence ID" value="EFH83280.1"/>
    <property type="molecule type" value="Genomic_DNA"/>
</dbReference>
<evidence type="ECO:0000313" key="1">
    <source>
        <dbReference type="EMBL" id="EFH83280.1"/>
    </source>
</evidence>
<reference evidence="1 2" key="1">
    <citation type="journal article" date="2011" name="Stand. Genomic Sci.">
        <title>Non-contiguous finished genome sequence and contextual data of the filamentous soil bacterium Ktedonobacter racemifer type strain (SOSP1-21).</title>
        <authorList>
            <person name="Chang Y.J."/>
            <person name="Land M."/>
            <person name="Hauser L."/>
            <person name="Chertkov O."/>
            <person name="Del Rio T.G."/>
            <person name="Nolan M."/>
            <person name="Copeland A."/>
            <person name="Tice H."/>
            <person name="Cheng J.F."/>
            <person name="Lucas S."/>
            <person name="Han C."/>
            <person name="Goodwin L."/>
            <person name="Pitluck S."/>
            <person name="Ivanova N."/>
            <person name="Ovchinikova G."/>
            <person name="Pati A."/>
            <person name="Chen A."/>
            <person name="Palaniappan K."/>
            <person name="Mavromatis K."/>
            <person name="Liolios K."/>
            <person name="Brettin T."/>
            <person name="Fiebig A."/>
            <person name="Rohde M."/>
            <person name="Abt B."/>
            <person name="Goker M."/>
            <person name="Detter J.C."/>
            <person name="Woyke T."/>
            <person name="Bristow J."/>
            <person name="Eisen J.A."/>
            <person name="Markowitz V."/>
            <person name="Hugenholtz P."/>
            <person name="Kyrpides N.C."/>
            <person name="Klenk H.P."/>
            <person name="Lapidus A."/>
        </authorList>
    </citation>
    <scope>NUCLEOTIDE SEQUENCE [LARGE SCALE GENOMIC DNA]</scope>
    <source>
        <strain evidence="2">DSM 44963</strain>
    </source>
</reference>
<keyword evidence="2" id="KW-1185">Reference proteome</keyword>
<accession>D6TS79</accession>
<protein>
    <submittedName>
        <fullName evidence="1">Uncharacterized protein</fullName>
    </submittedName>
</protein>
<evidence type="ECO:0000313" key="2">
    <source>
        <dbReference type="Proteomes" id="UP000004508"/>
    </source>
</evidence>
<name>D6TS79_KTERA</name>
<proteinExistence type="predicted"/>
<sequence>MERHISCCVESHGLLCDKKWVFVNYAFSDSGSFIASVM</sequence>
<gene>
    <name evidence="1" type="ORF">Krac_4223</name>
</gene>
<dbReference type="Proteomes" id="UP000004508">
    <property type="component" value="Unassembled WGS sequence"/>
</dbReference>
<dbReference type="InParanoid" id="D6TS79"/>
<comment type="caution">
    <text evidence="1">The sequence shown here is derived from an EMBL/GenBank/DDBJ whole genome shotgun (WGS) entry which is preliminary data.</text>
</comment>
<organism evidence="1 2">
    <name type="scientific">Ktedonobacter racemifer DSM 44963</name>
    <dbReference type="NCBI Taxonomy" id="485913"/>
    <lineage>
        <taxon>Bacteria</taxon>
        <taxon>Bacillati</taxon>
        <taxon>Chloroflexota</taxon>
        <taxon>Ktedonobacteria</taxon>
        <taxon>Ktedonobacterales</taxon>
        <taxon>Ktedonobacteraceae</taxon>
        <taxon>Ktedonobacter</taxon>
    </lineage>
</organism>
<dbReference type="AlphaFoldDB" id="D6TS79"/>
<dbReference type="STRING" id="485913.Krac_4223"/>